<proteinExistence type="predicted"/>
<organism evidence="1 2">
    <name type="scientific">Lepeophtheirus salmonis</name>
    <name type="common">Salmon louse</name>
    <name type="synonym">Caligus salmonis</name>
    <dbReference type="NCBI Taxonomy" id="72036"/>
    <lineage>
        <taxon>Eukaryota</taxon>
        <taxon>Metazoa</taxon>
        <taxon>Ecdysozoa</taxon>
        <taxon>Arthropoda</taxon>
        <taxon>Crustacea</taxon>
        <taxon>Multicrustacea</taxon>
        <taxon>Hexanauplia</taxon>
        <taxon>Copepoda</taxon>
        <taxon>Siphonostomatoida</taxon>
        <taxon>Caligidae</taxon>
        <taxon>Lepeophtheirus</taxon>
    </lineage>
</organism>
<protein>
    <submittedName>
        <fullName evidence="1">(salmon louse) hypothetical protein</fullName>
    </submittedName>
</protein>
<keyword evidence="2" id="KW-1185">Reference proteome</keyword>
<dbReference type="Proteomes" id="UP000675881">
    <property type="component" value="Chromosome 12"/>
</dbReference>
<dbReference type="EMBL" id="HG994591">
    <property type="protein sequence ID" value="CAF2820892.1"/>
    <property type="molecule type" value="Genomic_DNA"/>
</dbReference>
<reference evidence="1" key="1">
    <citation type="submission" date="2021-02" db="EMBL/GenBank/DDBJ databases">
        <authorList>
            <person name="Bekaert M."/>
        </authorList>
    </citation>
    <scope>NUCLEOTIDE SEQUENCE</scope>
    <source>
        <strain evidence="1">IoA-00</strain>
    </source>
</reference>
<name>A0A7R8CL90_LEPSM</name>
<gene>
    <name evidence="1" type="ORF">LSAA_3598</name>
</gene>
<evidence type="ECO:0000313" key="2">
    <source>
        <dbReference type="Proteomes" id="UP000675881"/>
    </source>
</evidence>
<evidence type="ECO:0000313" key="1">
    <source>
        <dbReference type="EMBL" id="CAF2820892.1"/>
    </source>
</evidence>
<sequence>MLILASGSNENLLAELAKPMEEIGDTWKEWTVVEDQHEVLFYIKFGEVKSAKRIEINHWKENKVFEEVEDHGERTISTRWMVTEKMIERFENVSNFTCYADAPFANIKNSGSEMGNCVMIEDKKRRDTSNCLEVILKTDCKCLKESLQTNVASRGQEIEDLDCNAEGDDGKIGNKES</sequence>
<accession>A0A7R8CL90</accession>
<dbReference type="AlphaFoldDB" id="A0A7R8CL90"/>